<keyword evidence="4" id="KW-1185">Reference proteome</keyword>
<dbReference type="Pfam" id="PF01370">
    <property type="entry name" value="Epimerase"/>
    <property type="match status" value="1"/>
</dbReference>
<name>A0A1I0YXZ0_9RHOB</name>
<dbReference type="EMBL" id="FOJU01000008">
    <property type="protein sequence ID" value="SFB16933.1"/>
    <property type="molecule type" value="Genomic_DNA"/>
</dbReference>
<sequence>MPRSIAITGGAGFVGLALAEVLRAQGDRVILLDIAPPDPQLFSRPELAGTHFHPCDIRDAGALTTALRSHGSDALIHAAAITPNAETTRSQPLRIAEINVQGALNAMQAAADAGLRDMVLLSSISVYGSLGTPGADALYETDAAPNSLYGETKQAAEILCARIAPILGLRLATLRLGAIFGPWESLREARPDLSPTGEIQRLAALGLPVRMAHDMRGDWVYSRDAAAMIASVLPHMEAAEGCIFNVGGGHVFALTDWAQAMGLPAPIIDADHPDIAPRSDPRRPPMSIAALHALSGIAGSRPMLDAAADERRWRATQPETPRAPER</sequence>
<dbReference type="AlphaFoldDB" id="A0A1I0YXZ0"/>
<organism evidence="3 4">
    <name type="scientific">Poseidonocella pacifica</name>
    <dbReference type="NCBI Taxonomy" id="871651"/>
    <lineage>
        <taxon>Bacteria</taxon>
        <taxon>Pseudomonadati</taxon>
        <taxon>Pseudomonadota</taxon>
        <taxon>Alphaproteobacteria</taxon>
        <taxon>Rhodobacterales</taxon>
        <taxon>Roseobacteraceae</taxon>
        <taxon>Poseidonocella</taxon>
    </lineage>
</organism>
<accession>A0A1I0YXZ0</accession>
<evidence type="ECO:0000313" key="3">
    <source>
        <dbReference type="EMBL" id="SFB16933.1"/>
    </source>
</evidence>
<dbReference type="InterPro" id="IPR050177">
    <property type="entry name" value="Lipid_A_modif_metabolic_enz"/>
</dbReference>
<dbReference type="Gene3D" id="3.40.50.720">
    <property type="entry name" value="NAD(P)-binding Rossmann-like Domain"/>
    <property type="match status" value="1"/>
</dbReference>
<gene>
    <name evidence="3" type="ORF">SAMN05421688_3361</name>
</gene>
<dbReference type="Proteomes" id="UP000198796">
    <property type="component" value="Unassembled WGS sequence"/>
</dbReference>
<dbReference type="PANTHER" id="PTHR43245:SF13">
    <property type="entry name" value="UDP-D-APIOSE_UDP-D-XYLOSE SYNTHASE 2"/>
    <property type="match status" value="1"/>
</dbReference>
<dbReference type="InterPro" id="IPR001509">
    <property type="entry name" value="Epimerase_deHydtase"/>
</dbReference>
<dbReference type="RefSeq" id="WP_092066885.1">
    <property type="nucleotide sequence ID" value="NZ_FOJU01000008.1"/>
</dbReference>
<proteinExistence type="predicted"/>
<feature type="region of interest" description="Disordered" evidence="1">
    <location>
        <begin position="305"/>
        <end position="326"/>
    </location>
</feature>
<dbReference type="CDD" id="cd08946">
    <property type="entry name" value="SDR_e"/>
    <property type="match status" value="1"/>
</dbReference>
<dbReference type="SUPFAM" id="SSF51735">
    <property type="entry name" value="NAD(P)-binding Rossmann-fold domains"/>
    <property type="match status" value="1"/>
</dbReference>
<dbReference type="PANTHER" id="PTHR43245">
    <property type="entry name" value="BIFUNCTIONAL POLYMYXIN RESISTANCE PROTEIN ARNA"/>
    <property type="match status" value="1"/>
</dbReference>
<protein>
    <submittedName>
        <fullName evidence="3">UDP-glucose 4-epimerase</fullName>
    </submittedName>
</protein>
<evidence type="ECO:0000313" key="4">
    <source>
        <dbReference type="Proteomes" id="UP000198796"/>
    </source>
</evidence>
<evidence type="ECO:0000256" key="1">
    <source>
        <dbReference type="SAM" id="MobiDB-lite"/>
    </source>
</evidence>
<reference evidence="3 4" key="1">
    <citation type="submission" date="2016-10" db="EMBL/GenBank/DDBJ databases">
        <authorList>
            <person name="de Groot N.N."/>
        </authorList>
    </citation>
    <scope>NUCLEOTIDE SEQUENCE [LARGE SCALE GENOMIC DNA]</scope>
    <source>
        <strain evidence="3 4">DSM 29316</strain>
    </source>
</reference>
<evidence type="ECO:0000259" key="2">
    <source>
        <dbReference type="Pfam" id="PF01370"/>
    </source>
</evidence>
<feature type="domain" description="NAD-dependent epimerase/dehydratase" evidence="2">
    <location>
        <begin position="5"/>
        <end position="247"/>
    </location>
</feature>
<dbReference type="InterPro" id="IPR036291">
    <property type="entry name" value="NAD(P)-bd_dom_sf"/>
</dbReference>
<dbReference type="OrthoDB" id="7209874at2"/>
<dbReference type="STRING" id="871651.SAMN05421688_3361"/>